<evidence type="ECO:0000313" key="3">
    <source>
        <dbReference type="Proteomes" id="UP000010367"/>
    </source>
</evidence>
<dbReference type="Proteomes" id="UP000010367">
    <property type="component" value="Chromosome"/>
</dbReference>
<dbReference type="InParanoid" id="K9TCX3"/>
<feature type="transmembrane region" description="Helical" evidence="1">
    <location>
        <begin position="12"/>
        <end position="32"/>
    </location>
</feature>
<evidence type="ECO:0000256" key="1">
    <source>
        <dbReference type="SAM" id="Phobius"/>
    </source>
</evidence>
<keyword evidence="1" id="KW-0472">Membrane</keyword>
<accession>K9TCX3</accession>
<dbReference type="RefSeq" id="WP_015146489.1">
    <property type="nucleotide sequence ID" value="NC_019693.1"/>
</dbReference>
<dbReference type="KEGG" id="oac:Oscil6304_0080"/>
<proteinExistence type="predicted"/>
<dbReference type="EMBL" id="CP003607">
    <property type="protein sequence ID" value="AFY79839.1"/>
    <property type="molecule type" value="Genomic_DNA"/>
</dbReference>
<gene>
    <name evidence="2" type="ORF">Oscil6304_0080</name>
</gene>
<organism evidence="2 3">
    <name type="scientific">Oscillatoria acuminata PCC 6304</name>
    <dbReference type="NCBI Taxonomy" id="56110"/>
    <lineage>
        <taxon>Bacteria</taxon>
        <taxon>Bacillati</taxon>
        <taxon>Cyanobacteriota</taxon>
        <taxon>Cyanophyceae</taxon>
        <taxon>Oscillatoriophycideae</taxon>
        <taxon>Oscillatoriales</taxon>
        <taxon>Oscillatoriaceae</taxon>
        <taxon>Oscillatoria</taxon>
    </lineage>
</organism>
<protein>
    <submittedName>
        <fullName evidence="2">Uncharacterized protein</fullName>
    </submittedName>
</protein>
<sequence>MEEFMRGLLGDRITLTWLIFIIGFCGVTYSILYRDSNGRSSD</sequence>
<dbReference type="HOGENOM" id="CLU_3254970_0_0_3"/>
<keyword evidence="3" id="KW-1185">Reference proteome</keyword>
<reference evidence="2 3" key="1">
    <citation type="submission" date="2012-06" db="EMBL/GenBank/DDBJ databases">
        <title>Finished chromosome of genome of Oscillatoria acuminata PCC 6304.</title>
        <authorList>
            <consortium name="US DOE Joint Genome Institute"/>
            <person name="Gugger M."/>
            <person name="Coursin T."/>
            <person name="Rippka R."/>
            <person name="Tandeau De Marsac N."/>
            <person name="Huntemann M."/>
            <person name="Wei C.-L."/>
            <person name="Han J."/>
            <person name="Detter J.C."/>
            <person name="Han C."/>
            <person name="Tapia R."/>
            <person name="Davenport K."/>
            <person name="Daligault H."/>
            <person name="Erkkila T."/>
            <person name="Gu W."/>
            <person name="Munk A.C.C."/>
            <person name="Teshima H."/>
            <person name="Xu Y."/>
            <person name="Chain P."/>
            <person name="Chen A."/>
            <person name="Krypides N."/>
            <person name="Mavromatis K."/>
            <person name="Markowitz V."/>
            <person name="Szeto E."/>
            <person name="Ivanova N."/>
            <person name="Mikhailova N."/>
            <person name="Ovchinnikova G."/>
            <person name="Pagani I."/>
            <person name="Pati A."/>
            <person name="Goodwin L."/>
            <person name="Peters L."/>
            <person name="Pitluck S."/>
            <person name="Woyke T."/>
            <person name="Kerfeld C."/>
        </authorList>
    </citation>
    <scope>NUCLEOTIDE SEQUENCE [LARGE SCALE GENOMIC DNA]</scope>
    <source>
        <strain evidence="2 3">PCC 6304</strain>
    </source>
</reference>
<evidence type="ECO:0000313" key="2">
    <source>
        <dbReference type="EMBL" id="AFY79839.1"/>
    </source>
</evidence>
<keyword evidence="1" id="KW-1133">Transmembrane helix</keyword>
<keyword evidence="1" id="KW-0812">Transmembrane</keyword>
<name>K9TCX3_9CYAN</name>
<dbReference type="AlphaFoldDB" id="K9TCX3"/>